<dbReference type="Gene3D" id="3.40.30.10">
    <property type="entry name" value="Glutaredoxin"/>
    <property type="match status" value="1"/>
</dbReference>
<sequence>MISPKFSLTHYSYNAKTLSSLNSSTAPHIFVFVNVVQPWHVNSVLLNEYSIVFANILREKGVDKSNELFWDASEVLFANKELFYDSYNVNLTRNEIYQQINDLVFDKLSIPFDKKEVLKGLTIDSNKSNPSNEGNDATADIKYFTKYLRGVGVHVTPTVSVDGIANGSISSGSEPEELVKVLESSL</sequence>
<dbReference type="EMBL" id="JASBNA010000061">
    <property type="protein sequence ID" value="KAK7679330.1"/>
    <property type="molecule type" value="Genomic_DNA"/>
</dbReference>
<keyword evidence="2" id="KW-1185">Reference proteome</keyword>
<proteinExistence type="predicted"/>
<organism evidence="1 2">
    <name type="scientific">Cerrena zonata</name>
    <dbReference type="NCBI Taxonomy" id="2478898"/>
    <lineage>
        <taxon>Eukaryota</taxon>
        <taxon>Fungi</taxon>
        <taxon>Dikarya</taxon>
        <taxon>Basidiomycota</taxon>
        <taxon>Agaricomycotina</taxon>
        <taxon>Agaricomycetes</taxon>
        <taxon>Polyporales</taxon>
        <taxon>Cerrenaceae</taxon>
        <taxon>Cerrena</taxon>
    </lineage>
</organism>
<reference evidence="1 2" key="1">
    <citation type="submission" date="2022-09" db="EMBL/GenBank/DDBJ databases">
        <authorList>
            <person name="Palmer J.M."/>
        </authorList>
    </citation>
    <scope>NUCLEOTIDE SEQUENCE [LARGE SCALE GENOMIC DNA]</scope>
    <source>
        <strain evidence="1 2">DSM 7382</strain>
    </source>
</reference>
<protein>
    <recommendedName>
        <fullName evidence="3">Thioredoxin-like fold domain-containing protein</fullName>
    </recommendedName>
</protein>
<dbReference type="PANTHER" id="PTHR33875">
    <property type="entry name" value="OS09G0542200 PROTEIN"/>
    <property type="match status" value="1"/>
</dbReference>
<evidence type="ECO:0000313" key="2">
    <source>
        <dbReference type="Proteomes" id="UP001385951"/>
    </source>
</evidence>
<evidence type="ECO:0008006" key="3">
    <source>
        <dbReference type="Google" id="ProtNLM"/>
    </source>
</evidence>
<dbReference type="PANTHER" id="PTHR33875:SF2">
    <property type="entry name" value="ACR183CP"/>
    <property type="match status" value="1"/>
</dbReference>
<gene>
    <name evidence="1" type="ORF">QCA50_017721</name>
</gene>
<evidence type="ECO:0000313" key="1">
    <source>
        <dbReference type="EMBL" id="KAK7679330.1"/>
    </source>
</evidence>
<comment type="caution">
    <text evidence="1">The sequence shown here is derived from an EMBL/GenBank/DDBJ whole genome shotgun (WGS) entry which is preliminary data.</text>
</comment>
<dbReference type="AlphaFoldDB" id="A0AAW0FRI2"/>
<accession>A0AAW0FRI2</accession>
<dbReference type="Proteomes" id="UP001385951">
    <property type="component" value="Unassembled WGS sequence"/>
</dbReference>
<name>A0AAW0FRI2_9APHY</name>